<dbReference type="Proteomes" id="UP001329825">
    <property type="component" value="Chromosome 5"/>
</dbReference>
<dbReference type="SUPFAM" id="SSF81383">
    <property type="entry name" value="F-box domain"/>
    <property type="match status" value="1"/>
</dbReference>
<feature type="region of interest" description="Disordered" evidence="1">
    <location>
        <begin position="1"/>
        <end position="59"/>
    </location>
</feature>
<feature type="compositionally biased region" description="Basic and acidic residues" evidence="1">
    <location>
        <begin position="50"/>
        <end position="59"/>
    </location>
</feature>
<dbReference type="GeneID" id="87956347"/>
<evidence type="ECO:0000313" key="2">
    <source>
        <dbReference type="EMBL" id="WRT67249.1"/>
    </source>
</evidence>
<feature type="compositionally biased region" description="Low complexity" evidence="1">
    <location>
        <begin position="35"/>
        <end position="49"/>
    </location>
</feature>
<dbReference type="InterPro" id="IPR036047">
    <property type="entry name" value="F-box-like_dom_sf"/>
</dbReference>
<dbReference type="RefSeq" id="XP_062791989.1">
    <property type="nucleotide sequence ID" value="XM_062935938.1"/>
</dbReference>
<gene>
    <name evidence="2" type="ORF">IL334_004216</name>
</gene>
<accession>A0ABZ1D1L9</accession>
<evidence type="ECO:0000256" key="1">
    <source>
        <dbReference type="SAM" id="MobiDB-lite"/>
    </source>
</evidence>
<name>A0ABZ1D1L9_9TREE</name>
<evidence type="ECO:0000313" key="3">
    <source>
        <dbReference type="Proteomes" id="UP001329825"/>
    </source>
</evidence>
<proteinExistence type="predicted"/>
<sequence length="516" mass="58280">MSSSDTNPYNHPMADIPPPAYQSTVTLPAIPSYESSTNVNTTSTRSKSTKQSDQKSDFRQLVDTKADRISHSPPPEEIWSIVLPFLPHSTILKLSLTSKNLYKLLTPSLWKEYVIRSDDQLWYILDLLEKQDVSQPSISLANRFNEVVSSLGFGSLKGKGKGKAKPAIQTSFLSEPRRVDCLLGCVKTVIFDTIPSPALCASIPVYLSDIGLDIQAPAQVQAQAQHERNEDTDSQSQWIVLFPQATNVQLSLKATTLALKYGWKPFQWNTPSLSPKLQNTTPPRESQLPFAHLLNPINLCIVVPDIFDGHPRKLRCDQVFGLDQTFWNTLKEIHIHGLIEAGTPFLRNRKHFIYLQKELFRYSSQVIKQNPKARHDNSYLAIDGFKERPISTRSLADSLISSFQKGILNESKSVGYPDERKIKEGWKHDPNFTKWVVRYPSIGEEVMDQVEKDIINNASKEELFKGSVVHAPMDEERGLHGEKEKKLKLSFVDFIEGQEDCCPVCDRESLVSCTLT</sequence>
<reference evidence="2 3" key="1">
    <citation type="submission" date="2024-01" db="EMBL/GenBank/DDBJ databases">
        <title>Comparative genomics of Cryptococcus and Kwoniella reveals pathogenesis evolution and contrasting modes of karyotype evolution via chromosome fusion or intercentromeric recombination.</title>
        <authorList>
            <person name="Coelho M.A."/>
            <person name="David-Palma M."/>
            <person name="Shea T."/>
            <person name="Bowers K."/>
            <person name="McGinley-Smith S."/>
            <person name="Mohammad A.W."/>
            <person name="Gnirke A."/>
            <person name="Yurkov A.M."/>
            <person name="Nowrousian M."/>
            <person name="Sun S."/>
            <person name="Cuomo C.A."/>
            <person name="Heitman J."/>
        </authorList>
    </citation>
    <scope>NUCLEOTIDE SEQUENCE [LARGE SCALE GENOMIC DNA]</scope>
    <source>
        <strain evidence="2">CBS 11374</strain>
    </source>
</reference>
<protein>
    <recommendedName>
        <fullName evidence="4">F-box domain-containing protein</fullName>
    </recommendedName>
</protein>
<keyword evidence="3" id="KW-1185">Reference proteome</keyword>
<dbReference type="EMBL" id="CP141885">
    <property type="protein sequence ID" value="WRT67249.1"/>
    <property type="molecule type" value="Genomic_DNA"/>
</dbReference>
<organism evidence="2 3">
    <name type="scientific">Kwoniella shivajii</name>
    <dbReference type="NCBI Taxonomy" id="564305"/>
    <lineage>
        <taxon>Eukaryota</taxon>
        <taxon>Fungi</taxon>
        <taxon>Dikarya</taxon>
        <taxon>Basidiomycota</taxon>
        <taxon>Agaricomycotina</taxon>
        <taxon>Tremellomycetes</taxon>
        <taxon>Tremellales</taxon>
        <taxon>Cryptococcaceae</taxon>
        <taxon>Kwoniella</taxon>
    </lineage>
</organism>
<evidence type="ECO:0008006" key="4">
    <source>
        <dbReference type="Google" id="ProtNLM"/>
    </source>
</evidence>